<feature type="transmembrane region" description="Helical" evidence="1">
    <location>
        <begin position="40"/>
        <end position="58"/>
    </location>
</feature>
<sequence>MLDSGQISGQVDNKSTLLSAFGYAFGFGGWERQIREKKRWVAVFYPPFIFCYILWLLREKNLICVSSSPFVLCMSESYWVYMGYWWNFLAVSELNIGLRRTSINPCALMVCKFGEDGREMVYFCWLWYNLSRGGDHYEYREFGEFDLVPVIRVKKRWVAVFYPPFVPSFILMVMVVLHHRFFPHLLLTNGDGDGSSFKHSPMWHSCGLSVEITLECPSPTFFLTGHVVHNLHWSLIHLR</sequence>
<organism evidence="2 3">
    <name type="scientific">Malus domestica</name>
    <name type="common">Apple</name>
    <name type="synonym">Pyrus malus</name>
    <dbReference type="NCBI Taxonomy" id="3750"/>
    <lineage>
        <taxon>Eukaryota</taxon>
        <taxon>Viridiplantae</taxon>
        <taxon>Streptophyta</taxon>
        <taxon>Embryophyta</taxon>
        <taxon>Tracheophyta</taxon>
        <taxon>Spermatophyta</taxon>
        <taxon>Magnoliopsida</taxon>
        <taxon>eudicotyledons</taxon>
        <taxon>Gunneridae</taxon>
        <taxon>Pentapetalae</taxon>
        <taxon>rosids</taxon>
        <taxon>fabids</taxon>
        <taxon>Rosales</taxon>
        <taxon>Rosaceae</taxon>
        <taxon>Amygdaloideae</taxon>
        <taxon>Maleae</taxon>
        <taxon>Malus</taxon>
    </lineage>
</organism>
<evidence type="ECO:0008006" key="4">
    <source>
        <dbReference type="Google" id="ProtNLM"/>
    </source>
</evidence>
<accession>A0A498HH13</accession>
<reference evidence="2 3" key="1">
    <citation type="submission" date="2018-10" db="EMBL/GenBank/DDBJ databases">
        <title>A high-quality apple genome assembly.</title>
        <authorList>
            <person name="Hu J."/>
        </authorList>
    </citation>
    <scope>NUCLEOTIDE SEQUENCE [LARGE SCALE GENOMIC DNA]</scope>
    <source>
        <strain evidence="3">cv. HFTH1</strain>
        <tissue evidence="2">Young leaf</tissue>
    </source>
</reference>
<comment type="caution">
    <text evidence="2">The sequence shown here is derived from an EMBL/GenBank/DDBJ whole genome shotgun (WGS) entry which is preliminary data.</text>
</comment>
<keyword evidence="1" id="KW-1133">Transmembrane helix</keyword>
<keyword evidence="1" id="KW-0812">Transmembrane</keyword>
<evidence type="ECO:0000256" key="1">
    <source>
        <dbReference type="SAM" id="Phobius"/>
    </source>
</evidence>
<dbReference type="AlphaFoldDB" id="A0A498HH13"/>
<evidence type="ECO:0000313" key="3">
    <source>
        <dbReference type="Proteomes" id="UP000290289"/>
    </source>
</evidence>
<proteinExistence type="predicted"/>
<keyword evidence="3" id="KW-1185">Reference proteome</keyword>
<feature type="transmembrane region" description="Helical" evidence="1">
    <location>
        <begin position="157"/>
        <end position="177"/>
    </location>
</feature>
<protein>
    <recommendedName>
        <fullName evidence="4">Transmembrane protein</fullName>
    </recommendedName>
</protein>
<feature type="transmembrane region" description="Helical" evidence="1">
    <location>
        <begin position="78"/>
        <end position="98"/>
    </location>
</feature>
<gene>
    <name evidence="2" type="ORF">DVH24_030950</name>
</gene>
<name>A0A498HH13_MALDO</name>
<evidence type="ECO:0000313" key="2">
    <source>
        <dbReference type="EMBL" id="RXH68617.1"/>
    </source>
</evidence>
<dbReference type="EMBL" id="RDQH01000343">
    <property type="protein sequence ID" value="RXH68617.1"/>
    <property type="molecule type" value="Genomic_DNA"/>
</dbReference>
<keyword evidence="1" id="KW-0472">Membrane</keyword>
<dbReference type="Proteomes" id="UP000290289">
    <property type="component" value="Chromosome 17"/>
</dbReference>